<evidence type="ECO:0000313" key="1">
    <source>
        <dbReference type="EMBL" id="DAE19506.1"/>
    </source>
</evidence>
<name>A0A8S5QKI2_9CAUD</name>
<evidence type="ECO:0008006" key="2">
    <source>
        <dbReference type="Google" id="ProtNLM"/>
    </source>
</evidence>
<proteinExistence type="predicted"/>
<organism evidence="1">
    <name type="scientific">Myoviridae sp. ctitt1</name>
    <dbReference type="NCBI Taxonomy" id="2825157"/>
    <lineage>
        <taxon>Viruses</taxon>
        <taxon>Duplodnaviria</taxon>
        <taxon>Heunggongvirae</taxon>
        <taxon>Uroviricota</taxon>
        <taxon>Caudoviricetes</taxon>
    </lineage>
</organism>
<dbReference type="EMBL" id="BK015676">
    <property type="protein sequence ID" value="DAE19506.1"/>
    <property type="molecule type" value="Genomic_DNA"/>
</dbReference>
<sequence>MSEQQIPSFASLLRNGCQVTHCKSTRGWIETPDGRYFKPEPAKVQFIKGRNRPFVYTQKINRGVIAALIKLIKRYF</sequence>
<accession>A0A8S5QKI2</accession>
<dbReference type="InterPro" id="IPR021221">
    <property type="entry name" value="Fil"/>
</dbReference>
<reference evidence="1" key="1">
    <citation type="journal article" date="2021" name="Proc. Natl. Acad. Sci. U.S.A.">
        <title>A Catalog of Tens of Thousands of Viruses from Human Metagenomes Reveals Hidden Associations with Chronic Diseases.</title>
        <authorList>
            <person name="Tisza M.J."/>
            <person name="Buck C.B."/>
        </authorList>
    </citation>
    <scope>NUCLEOTIDE SEQUENCE</scope>
    <source>
        <strain evidence="1">Ctitt1</strain>
    </source>
</reference>
<dbReference type="Pfam" id="PF10893">
    <property type="entry name" value="Phage_186_Fil"/>
    <property type="match status" value="1"/>
</dbReference>
<protein>
    <recommendedName>
        <fullName evidence="2">DUF2724 domain-containing protein</fullName>
    </recommendedName>
</protein>